<dbReference type="InterPro" id="IPR016181">
    <property type="entry name" value="Acyl_CoA_acyltransferase"/>
</dbReference>
<dbReference type="GO" id="GO:0008080">
    <property type="term" value="F:N-acetyltransferase activity"/>
    <property type="evidence" value="ECO:0007669"/>
    <property type="project" value="InterPro"/>
</dbReference>
<dbReference type="RefSeq" id="WP_074933920.1">
    <property type="nucleotide sequence ID" value="NZ_FORI01000020.1"/>
</dbReference>
<gene>
    <name evidence="3" type="ORF">SAMN04487775_1203</name>
</gene>
<dbReference type="PROSITE" id="PS51186">
    <property type="entry name" value="GNAT"/>
    <property type="match status" value="1"/>
</dbReference>
<proteinExistence type="predicted"/>
<feature type="domain" description="N-acetyltransferase" evidence="2">
    <location>
        <begin position="4"/>
        <end position="144"/>
    </location>
</feature>
<evidence type="ECO:0000259" key="2">
    <source>
        <dbReference type="PROSITE" id="PS51186"/>
    </source>
</evidence>
<evidence type="ECO:0000256" key="1">
    <source>
        <dbReference type="ARBA" id="ARBA00022679"/>
    </source>
</evidence>
<dbReference type="Gene3D" id="3.40.630.30">
    <property type="match status" value="1"/>
</dbReference>
<dbReference type="CDD" id="cd04301">
    <property type="entry name" value="NAT_SF"/>
    <property type="match status" value="1"/>
</dbReference>
<name>A0A1I3NLQ5_9SPIR</name>
<sequence>MDDFEIREIKLSDTNGIKSISEEDLGYECSVSLVEEKIKSLNKNREQVFVACKNGIVAGYVHVEKYDTLYFETMCNVLGLAVKKEFQKNGIGKKLLLVGENWARENGIKYMRVNSGIGRVEAHKFYKHMGYESEKEQLRFIKKI</sequence>
<dbReference type="Pfam" id="PF00583">
    <property type="entry name" value="Acetyltransf_1"/>
    <property type="match status" value="1"/>
</dbReference>
<dbReference type="Proteomes" id="UP000182737">
    <property type="component" value="Unassembled WGS sequence"/>
</dbReference>
<organism evidence="3 4">
    <name type="scientific">Treponema bryantii</name>
    <dbReference type="NCBI Taxonomy" id="163"/>
    <lineage>
        <taxon>Bacteria</taxon>
        <taxon>Pseudomonadati</taxon>
        <taxon>Spirochaetota</taxon>
        <taxon>Spirochaetia</taxon>
        <taxon>Spirochaetales</taxon>
        <taxon>Treponemataceae</taxon>
        <taxon>Treponema</taxon>
    </lineage>
</organism>
<dbReference type="InterPro" id="IPR050769">
    <property type="entry name" value="NAT_camello-type"/>
</dbReference>
<reference evidence="4" key="1">
    <citation type="submission" date="2016-10" db="EMBL/GenBank/DDBJ databases">
        <authorList>
            <person name="Varghese N."/>
            <person name="Submissions S."/>
        </authorList>
    </citation>
    <scope>NUCLEOTIDE SEQUENCE [LARGE SCALE GENOMIC DNA]</scope>
    <source>
        <strain evidence="4">XBD1002</strain>
    </source>
</reference>
<dbReference type="OrthoDB" id="360261at2"/>
<accession>A0A1I3NLQ5</accession>
<dbReference type="PANTHER" id="PTHR13947:SF37">
    <property type="entry name" value="LD18367P"/>
    <property type="match status" value="1"/>
</dbReference>
<keyword evidence="4" id="KW-1185">Reference proteome</keyword>
<keyword evidence="1 3" id="KW-0808">Transferase</keyword>
<dbReference type="EMBL" id="FORI01000020">
    <property type="protein sequence ID" value="SFJ10288.1"/>
    <property type="molecule type" value="Genomic_DNA"/>
</dbReference>
<evidence type="ECO:0000313" key="3">
    <source>
        <dbReference type="EMBL" id="SFJ10288.1"/>
    </source>
</evidence>
<dbReference type="PANTHER" id="PTHR13947">
    <property type="entry name" value="GNAT FAMILY N-ACETYLTRANSFERASE"/>
    <property type="match status" value="1"/>
</dbReference>
<evidence type="ECO:0000313" key="4">
    <source>
        <dbReference type="Proteomes" id="UP000182737"/>
    </source>
</evidence>
<dbReference type="InterPro" id="IPR000182">
    <property type="entry name" value="GNAT_dom"/>
</dbReference>
<dbReference type="SUPFAM" id="SSF55729">
    <property type="entry name" value="Acyl-CoA N-acyltransferases (Nat)"/>
    <property type="match status" value="1"/>
</dbReference>
<protein>
    <submittedName>
        <fullName evidence="3">Predicted N-acetyltransferase YhbS</fullName>
    </submittedName>
</protein>
<dbReference type="AlphaFoldDB" id="A0A1I3NLQ5"/>